<dbReference type="Proteomes" id="UP000078090">
    <property type="component" value="Unassembled WGS sequence"/>
</dbReference>
<protein>
    <submittedName>
        <fullName evidence="2">Uncharacterized protein</fullName>
    </submittedName>
</protein>
<accession>A0A177LSD1</accession>
<feature type="transmembrane region" description="Helical" evidence="1">
    <location>
        <begin position="216"/>
        <end position="241"/>
    </location>
</feature>
<gene>
    <name evidence="2" type="ORF">A1332_22610</name>
</gene>
<reference evidence="2 3" key="1">
    <citation type="submission" date="2016-03" db="EMBL/GenBank/DDBJ databases">
        <authorList>
            <person name="Ploux O."/>
        </authorList>
    </citation>
    <scope>NUCLEOTIDE SEQUENCE [LARGE SCALE GENOMIC DNA]</scope>
    <source>
        <strain evidence="2 3">R-45363</strain>
    </source>
</reference>
<evidence type="ECO:0000313" key="3">
    <source>
        <dbReference type="Proteomes" id="UP000078090"/>
    </source>
</evidence>
<comment type="caution">
    <text evidence="2">The sequence shown here is derived from an EMBL/GenBank/DDBJ whole genome shotgun (WGS) entry which is preliminary data.</text>
</comment>
<name>A0A177LSD1_METMH</name>
<organism evidence="2 3">
    <name type="scientific">Methylomonas methanica</name>
    <dbReference type="NCBI Taxonomy" id="421"/>
    <lineage>
        <taxon>Bacteria</taxon>
        <taxon>Pseudomonadati</taxon>
        <taxon>Pseudomonadota</taxon>
        <taxon>Gammaproteobacteria</taxon>
        <taxon>Methylococcales</taxon>
        <taxon>Methylococcaceae</taxon>
        <taxon>Methylomonas</taxon>
    </lineage>
</organism>
<evidence type="ECO:0000313" key="2">
    <source>
        <dbReference type="EMBL" id="OAH96411.1"/>
    </source>
</evidence>
<keyword evidence="1" id="KW-1133">Transmembrane helix</keyword>
<evidence type="ECO:0000256" key="1">
    <source>
        <dbReference type="SAM" id="Phobius"/>
    </source>
</evidence>
<dbReference type="EMBL" id="LUUG01000133">
    <property type="protein sequence ID" value="OAH96411.1"/>
    <property type="molecule type" value="Genomic_DNA"/>
</dbReference>
<keyword evidence="1" id="KW-0812">Transmembrane</keyword>
<keyword evidence="1" id="KW-0472">Membrane</keyword>
<sequence>MSGQCVINQFLESVMGYQWLKPTFVLVLGLNISVSFAADQHQGDIQPWKVGSQVFTNGDVFEADFGDLPGGAYRTDDPGFDADTALGAFGAGNWLRFQGLDSLKFWNGSSWSNTVLNGEHIEFEDVLGNVATFSTSGVTNAIGVIDQLDSAGDLHSHLDMSIRNAGNSLGGSVGAYWVTLQLFETAPDSLVPVSAASAPFSIIFNRGLASADFETAVSATLAAVPVPSAVWLFGSALFGLVSAGRRRLERVAA</sequence>
<dbReference type="AlphaFoldDB" id="A0A177LSD1"/>
<proteinExistence type="predicted"/>